<dbReference type="Proteomes" id="UP001589654">
    <property type="component" value="Unassembled WGS sequence"/>
</dbReference>
<evidence type="ECO:0000313" key="2">
    <source>
        <dbReference type="Proteomes" id="UP001589654"/>
    </source>
</evidence>
<organism evidence="1 2">
    <name type="scientific">Echinicola jeungdonensis</name>
    <dbReference type="NCBI Taxonomy" id="709343"/>
    <lineage>
        <taxon>Bacteria</taxon>
        <taxon>Pseudomonadati</taxon>
        <taxon>Bacteroidota</taxon>
        <taxon>Cytophagia</taxon>
        <taxon>Cytophagales</taxon>
        <taxon>Cyclobacteriaceae</taxon>
        <taxon>Echinicola</taxon>
    </lineage>
</organism>
<accession>A0ABV5J5J3</accession>
<protein>
    <submittedName>
        <fullName evidence="1">Uncharacterized protein</fullName>
    </submittedName>
</protein>
<dbReference type="EMBL" id="JBHMEW010000044">
    <property type="protein sequence ID" value="MFB9211214.1"/>
    <property type="molecule type" value="Genomic_DNA"/>
</dbReference>
<keyword evidence="2" id="KW-1185">Reference proteome</keyword>
<dbReference type="InterPro" id="IPR028082">
    <property type="entry name" value="Peripla_BP_I"/>
</dbReference>
<reference evidence="1 2" key="1">
    <citation type="submission" date="2024-09" db="EMBL/GenBank/DDBJ databases">
        <authorList>
            <person name="Sun Q."/>
            <person name="Mori K."/>
        </authorList>
    </citation>
    <scope>NUCLEOTIDE SEQUENCE [LARGE SCALE GENOMIC DNA]</scope>
    <source>
        <strain evidence="1 2">CECT 7682</strain>
    </source>
</reference>
<evidence type="ECO:0000313" key="1">
    <source>
        <dbReference type="EMBL" id="MFB9211214.1"/>
    </source>
</evidence>
<proteinExistence type="predicted"/>
<dbReference type="SUPFAM" id="SSF53822">
    <property type="entry name" value="Periplasmic binding protein-like I"/>
    <property type="match status" value="1"/>
</dbReference>
<dbReference type="Gene3D" id="3.40.50.2300">
    <property type="match status" value="1"/>
</dbReference>
<name>A0ABV5J5J3_9BACT</name>
<dbReference type="RefSeq" id="WP_290249162.1">
    <property type="nucleotide sequence ID" value="NZ_JAUFQT010000002.1"/>
</dbReference>
<comment type="caution">
    <text evidence="1">The sequence shown here is derived from an EMBL/GenBank/DDBJ whole genome shotgun (WGS) entry which is preliminary data.</text>
</comment>
<sequence>MGHQLNEAEGYAMTKELMSLAPAPDAVFCVMDLIALGDLEYLREQKVQFLIKLE</sequence>
<gene>
    <name evidence="1" type="ORF">ACFFUR_05305</name>
</gene>